<comment type="caution">
    <text evidence="2">The sequence shown here is derived from an EMBL/GenBank/DDBJ whole genome shotgun (WGS) entry which is preliminary data.</text>
</comment>
<proteinExistence type="predicted"/>
<organism evidence="2 3">
    <name type="scientific">Burkholderia ubonensis subsp. mesacidophila</name>
    <dbReference type="NCBI Taxonomy" id="265293"/>
    <lineage>
        <taxon>Bacteria</taxon>
        <taxon>Pseudomonadati</taxon>
        <taxon>Pseudomonadota</taxon>
        <taxon>Betaproteobacteria</taxon>
        <taxon>Burkholderiales</taxon>
        <taxon>Burkholderiaceae</taxon>
        <taxon>Burkholderia</taxon>
        <taxon>Burkholderia cepacia complex</taxon>
    </lineage>
</organism>
<dbReference type="AlphaFoldDB" id="A0A2A4FLJ9"/>
<evidence type="ECO:0000313" key="3">
    <source>
        <dbReference type="Proteomes" id="UP000217994"/>
    </source>
</evidence>
<evidence type="ECO:0000256" key="1">
    <source>
        <dbReference type="SAM" id="SignalP"/>
    </source>
</evidence>
<evidence type="ECO:0000313" key="2">
    <source>
        <dbReference type="EMBL" id="PCE33985.1"/>
    </source>
</evidence>
<feature type="signal peptide" evidence="1">
    <location>
        <begin position="1"/>
        <end position="21"/>
    </location>
</feature>
<dbReference type="Proteomes" id="UP000217994">
    <property type="component" value="Unassembled WGS sequence"/>
</dbReference>
<name>A0A2A4FLJ9_9BURK</name>
<accession>A0A2A4FLJ9</accession>
<dbReference type="EMBL" id="MTZU01000007">
    <property type="protein sequence ID" value="PCE33985.1"/>
    <property type="molecule type" value="Genomic_DNA"/>
</dbReference>
<sequence>MRSFARWIVVAACLSSSVAMADGWPERLLSHETARDARDRASERMRCEFAAVAPGAGSAMFTRGSCGIEDGRLTFVPADSGVGRRIELGDVRAAAHQSRKLTEQLQLTTRDEVVAMNILTDDGSRKSREHAIDLWSALRREGVAPGNGFRIVEAYPAGATTW</sequence>
<gene>
    <name evidence="2" type="ORF">BZL54_02225</name>
</gene>
<feature type="chain" id="PRO_5012720367" evidence="1">
    <location>
        <begin position="22"/>
        <end position="162"/>
    </location>
</feature>
<reference evidence="2 3" key="1">
    <citation type="submission" date="2017-01" db="EMBL/GenBank/DDBJ databases">
        <title>Whole-Genome Shotgun Sequencing of Two beta-Proteobacterial Species in Search of the Bulgecin Biosynthetic Cluster.</title>
        <authorList>
            <person name="Horsman M.E."/>
            <person name="Marous D.R."/>
            <person name="Li R."/>
            <person name="Oliver R.A."/>
            <person name="Byun B."/>
            <person name="Emrich S.J."/>
            <person name="Boggess B."/>
            <person name="Townsend C.A."/>
            <person name="Mobashery S."/>
        </authorList>
    </citation>
    <scope>NUCLEOTIDE SEQUENCE [LARGE SCALE GENOMIC DNA]</scope>
    <source>
        <strain evidence="2 3">ATCC 31433</strain>
    </source>
</reference>
<protein>
    <submittedName>
        <fullName evidence="2">Uncharacterized protein</fullName>
    </submittedName>
</protein>
<keyword evidence="1" id="KW-0732">Signal</keyword>